<dbReference type="PANTHER" id="PTHR23024">
    <property type="entry name" value="ARYLACETAMIDE DEACETYLASE"/>
    <property type="match status" value="1"/>
</dbReference>
<evidence type="ECO:0000256" key="1">
    <source>
        <dbReference type="SAM" id="MobiDB-lite"/>
    </source>
</evidence>
<dbReference type="Proteomes" id="UP000757232">
    <property type="component" value="Unassembled WGS sequence"/>
</dbReference>
<dbReference type="OrthoDB" id="19653at2759"/>
<dbReference type="InterPro" id="IPR050466">
    <property type="entry name" value="Carboxylest/Gibb_receptor"/>
</dbReference>
<dbReference type="EMBL" id="LNZH02000196">
    <property type="protein sequence ID" value="OCB87001.1"/>
    <property type="molecule type" value="Genomic_DNA"/>
</dbReference>
<comment type="caution">
    <text evidence="3">The sequence shown here is derived from an EMBL/GenBank/DDBJ whole genome shotgun (WGS) entry which is preliminary data.</text>
</comment>
<name>A0A9Q5N7I3_SANBA</name>
<dbReference type="Gene3D" id="3.40.50.1820">
    <property type="entry name" value="alpha/beta hydrolase"/>
    <property type="match status" value="1"/>
</dbReference>
<sequence>MESAIKVDLQDRFAPFQLSTHTYKRVGDDASISRRCSYSKEVDSGKSPSPSFSEGKTTRDDTHSWRLAGETTFIVCGKRDYPAWFSAWALELALKHDAIIVNPDYRLLPGARTDDILDDMDDLWKWVCHDLENEIQKKLDAREGIRVDLGRVFVLGDSAGGYLAVQTAISHFNPESKEKSIRAVIAAYPMVDLRSPFWTKDYPKQVLDFPQFPNSIIDDFLVSVANPEERTVVSNTEPDDPRRVPLAIALTQHGRYLEVLGTDRDPAPGKRRVHPEDRIADGKLLPPALFLHGADDTAVSVSGTENFVELLRKRKAVQGLDGEMDEKNVLRLVVAPGEHGFENDFHIDEAGWMEESIAFIEKHWLG</sequence>
<dbReference type="SUPFAM" id="SSF53474">
    <property type="entry name" value="alpha/beta-Hydrolases"/>
    <property type="match status" value="1"/>
</dbReference>
<proteinExistence type="predicted"/>
<feature type="compositionally biased region" description="Polar residues" evidence="1">
    <location>
        <begin position="46"/>
        <end position="55"/>
    </location>
</feature>
<feature type="region of interest" description="Disordered" evidence="1">
    <location>
        <begin position="39"/>
        <end position="60"/>
    </location>
</feature>
<feature type="domain" description="Alpha/beta hydrolase fold-3" evidence="2">
    <location>
        <begin position="84"/>
        <end position="223"/>
    </location>
</feature>
<evidence type="ECO:0000313" key="3">
    <source>
        <dbReference type="EMBL" id="OCB87001.1"/>
    </source>
</evidence>
<organism evidence="3 4">
    <name type="scientific">Sanghuangporus baumii</name>
    <name type="common">Phellinus baumii</name>
    <dbReference type="NCBI Taxonomy" id="108892"/>
    <lineage>
        <taxon>Eukaryota</taxon>
        <taxon>Fungi</taxon>
        <taxon>Dikarya</taxon>
        <taxon>Basidiomycota</taxon>
        <taxon>Agaricomycotina</taxon>
        <taxon>Agaricomycetes</taxon>
        <taxon>Hymenochaetales</taxon>
        <taxon>Hymenochaetaceae</taxon>
        <taxon>Sanghuangporus</taxon>
    </lineage>
</organism>
<protein>
    <submittedName>
        <fullName evidence="3">Alpha/beta-hydrolase</fullName>
    </submittedName>
</protein>
<dbReference type="Pfam" id="PF07859">
    <property type="entry name" value="Abhydrolase_3"/>
    <property type="match status" value="1"/>
</dbReference>
<dbReference type="AlphaFoldDB" id="A0A9Q5N7I3"/>
<evidence type="ECO:0000313" key="4">
    <source>
        <dbReference type="Proteomes" id="UP000757232"/>
    </source>
</evidence>
<gene>
    <name evidence="3" type="ORF">A7U60_g5891</name>
</gene>
<dbReference type="PANTHER" id="PTHR23024:SF24">
    <property type="entry name" value="ALPHA_BETA HYDROLASE FOLD-3 DOMAIN-CONTAINING PROTEIN"/>
    <property type="match status" value="1"/>
</dbReference>
<accession>A0A9Q5N7I3</accession>
<keyword evidence="4" id="KW-1185">Reference proteome</keyword>
<dbReference type="GO" id="GO:0016787">
    <property type="term" value="F:hydrolase activity"/>
    <property type="evidence" value="ECO:0007669"/>
    <property type="project" value="InterPro"/>
</dbReference>
<evidence type="ECO:0000259" key="2">
    <source>
        <dbReference type="Pfam" id="PF07859"/>
    </source>
</evidence>
<reference evidence="3" key="1">
    <citation type="submission" date="2016-06" db="EMBL/GenBank/DDBJ databases">
        <title>Draft Genome sequence of the fungus Inonotus baumii.</title>
        <authorList>
            <person name="Zhu H."/>
            <person name="Lin W."/>
        </authorList>
    </citation>
    <scope>NUCLEOTIDE SEQUENCE</scope>
    <source>
        <strain evidence="3">821</strain>
    </source>
</reference>
<dbReference type="InterPro" id="IPR013094">
    <property type="entry name" value="AB_hydrolase_3"/>
</dbReference>
<dbReference type="InterPro" id="IPR029058">
    <property type="entry name" value="AB_hydrolase_fold"/>
</dbReference>